<dbReference type="PANTHER" id="PTHR44329">
    <property type="entry name" value="SERINE/THREONINE-PROTEIN KINASE TNNI3K-RELATED"/>
    <property type="match status" value="1"/>
</dbReference>
<dbReference type="Proteomes" id="UP000439903">
    <property type="component" value="Unassembled WGS sequence"/>
</dbReference>
<organism evidence="3 4">
    <name type="scientific">Gigaspora margarita</name>
    <dbReference type="NCBI Taxonomy" id="4874"/>
    <lineage>
        <taxon>Eukaryota</taxon>
        <taxon>Fungi</taxon>
        <taxon>Fungi incertae sedis</taxon>
        <taxon>Mucoromycota</taxon>
        <taxon>Glomeromycotina</taxon>
        <taxon>Glomeromycetes</taxon>
        <taxon>Diversisporales</taxon>
        <taxon>Gigasporaceae</taxon>
        <taxon>Gigaspora</taxon>
    </lineage>
</organism>
<dbReference type="Pfam" id="PF00069">
    <property type="entry name" value="Pkinase"/>
    <property type="match status" value="1"/>
</dbReference>
<dbReference type="Gene3D" id="1.10.510.10">
    <property type="entry name" value="Transferase(Phosphotransferase) domain 1"/>
    <property type="match status" value="1"/>
</dbReference>
<sequence length="237" mass="27411">MKPLPEYVAELERYFKSKTIECFEYSQFNIDKCIGSGGYAVVYLATFQEKVFALKCLRSTLSLSEKEIRSFKRELECLYKVNHQNIVKFHGIARDKSTNNFMLVLQYADNGNLREFLQQKYEGNVYKISWVELIQIAMDITHGLEHLHDYDIIHRDLHSKNILINNKSALITVFGISKSLNSTTESSTTVKGLMVYIEPRCLEGLLQSDKKIKYNKKSNIYSLGQCCHWNSGIPLED</sequence>
<comment type="caution">
    <text evidence="3">The sequence shown here is derived from an EMBL/GenBank/DDBJ whole genome shotgun (WGS) entry which is preliminary data.</text>
</comment>
<reference evidence="3 4" key="1">
    <citation type="journal article" date="2019" name="Environ. Microbiol.">
        <title>At the nexus of three kingdoms: the genome of the mycorrhizal fungus Gigaspora margarita provides insights into plant, endobacterial and fungal interactions.</title>
        <authorList>
            <person name="Venice F."/>
            <person name="Ghignone S."/>
            <person name="Salvioli di Fossalunga A."/>
            <person name="Amselem J."/>
            <person name="Novero M."/>
            <person name="Xianan X."/>
            <person name="Sedzielewska Toro K."/>
            <person name="Morin E."/>
            <person name="Lipzen A."/>
            <person name="Grigoriev I.V."/>
            <person name="Henrissat B."/>
            <person name="Martin F.M."/>
            <person name="Bonfante P."/>
        </authorList>
    </citation>
    <scope>NUCLEOTIDE SEQUENCE [LARGE SCALE GENOMIC DNA]</scope>
    <source>
        <strain evidence="3 4">BEG34</strain>
    </source>
</reference>
<keyword evidence="1" id="KW-0067">ATP-binding</keyword>
<keyword evidence="4" id="KW-1185">Reference proteome</keyword>
<keyword evidence="1" id="KW-0547">Nucleotide-binding</keyword>
<name>A0A8H3X321_GIGMA</name>
<evidence type="ECO:0000313" key="3">
    <source>
        <dbReference type="EMBL" id="KAF0396848.1"/>
    </source>
</evidence>
<accession>A0A8H3X321</accession>
<gene>
    <name evidence="3" type="ORF">F8M41_010000</name>
</gene>
<dbReference type="InterPro" id="IPR011009">
    <property type="entry name" value="Kinase-like_dom_sf"/>
</dbReference>
<dbReference type="EMBL" id="WTPW01002105">
    <property type="protein sequence ID" value="KAF0396848.1"/>
    <property type="molecule type" value="Genomic_DNA"/>
</dbReference>
<dbReference type="AlphaFoldDB" id="A0A8H3X321"/>
<evidence type="ECO:0000259" key="2">
    <source>
        <dbReference type="PROSITE" id="PS50011"/>
    </source>
</evidence>
<dbReference type="GO" id="GO:0005524">
    <property type="term" value="F:ATP binding"/>
    <property type="evidence" value="ECO:0007669"/>
    <property type="project" value="UniProtKB-UniRule"/>
</dbReference>
<feature type="binding site" evidence="1">
    <location>
        <position position="55"/>
    </location>
    <ligand>
        <name>ATP</name>
        <dbReference type="ChEBI" id="CHEBI:30616"/>
    </ligand>
</feature>
<dbReference type="PROSITE" id="PS50011">
    <property type="entry name" value="PROTEIN_KINASE_DOM"/>
    <property type="match status" value="1"/>
</dbReference>
<dbReference type="SUPFAM" id="SSF56112">
    <property type="entry name" value="Protein kinase-like (PK-like)"/>
    <property type="match status" value="1"/>
</dbReference>
<keyword evidence="3" id="KW-0418">Kinase</keyword>
<dbReference type="InterPro" id="IPR051681">
    <property type="entry name" value="Ser/Thr_Kinases-Pseudokinases"/>
</dbReference>
<protein>
    <submittedName>
        <fullName evidence="3">Kinase-like protein</fullName>
    </submittedName>
</protein>
<dbReference type="GO" id="GO:0004674">
    <property type="term" value="F:protein serine/threonine kinase activity"/>
    <property type="evidence" value="ECO:0007669"/>
    <property type="project" value="TreeGrafter"/>
</dbReference>
<evidence type="ECO:0000256" key="1">
    <source>
        <dbReference type="PROSITE-ProRule" id="PRU10141"/>
    </source>
</evidence>
<dbReference type="OrthoDB" id="2351258at2759"/>
<keyword evidence="3" id="KW-0808">Transferase</keyword>
<feature type="domain" description="Protein kinase" evidence="2">
    <location>
        <begin position="28"/>
        <end position="237"/>
    </location>
</feature>
<dbReference type="PROSITE" id="PS00107">
    <property type="entry name" value="PROTEIN_KINASE_ATP"/>
    <property type="match status" value="1"/>
</dbReference>
<proteinExistence type="predicted"/>
<dbReference type="InterPro" id="IPR017441">
    <property type="entry name" value="Protein_kinase_ATP_BS"/>
</dbReference>
<evidence type="ECO:0000313" key="4">
    <source>
        <dbReference type="Proteomes" id="UP000439903"/>
    </source>
</evidence>
<dbReference type="InterPro" id="IPR000719">
    <property type="entry name" value="Prot_kinase_dom"/>
</dbReference>